<protein>
    <recommendedName>
        <fullName evidence="12">CRESS-DNA virus Rep endonuclease domain-containing protein</fullName>
    </recommendedName>
</protein>
<evidence type="ECO:0000256" key="10">
    <source>
        <dbReference type="ARBA" id="ARBA00023125"/>
    </source>
</evidence>
<evidence type="ECO:0000256" key="11">
    <source>
        <dbReference type="SAM" id="MobiDB-lite"/>
    </source>
</evidence>
<name>A0ABW3TM56_9MICO</name>
<keyword evidence="10" id="KW-0238">DNA-binding</keyword>
<evidence type="ECO:0000256" key="9">
    <source>
        <dbReference type="ARBA" id="ARBA00023124"/>
    </source>
</evidence>
<comment type="caution">
    <text evidence="13">The sequence shown here is derived from an EMBL/GenBank/DDBJ whole genome shotgun (WGS) entry which is preliminary data.</text>
</comment>
<gene>
    <name evidence="13" type="ORF">ACFQ3U_06695</name>
</gene>
<keyword evidence="7" id="KW-0255">Endonuclease</keyword>
<evidence type="ECO:0000256" key="1">
    <source>
        <dbReference type="ARBA" id="ARBA00022679"/>
    </source>
</evidence>
<evidence type="ECO:0000256" key="5">
    <source>
        <dbReference type="ARBA" id="ARBA00022723"/>
    </source>
</evidence>
<sequence length="332" mass="38165">MAKNSESWKKETDATESRSWVGTLSAALYTREQIIEALEPYAAYVGQMERGEERTEKNPEGFLHFHIYIEHTHQIRRSTLRNKLRGDWRTRYGTKRDAYTYCTKERTREPGIERLEKGSIDLDTTQGRRTDLDAMKDAILWQNKTPDDVILSHGGAWRYGKHLEDLQHAKQRAAARGITREIAAGYLWGATNAFRTRMTLEAYGAENVYIANAARTHPFDDYQGESVLLLTGFDSKSMKMGRLAEILSPFSKTLEARFRNKPACFSTVVISSAYPWESQYQAEKIAEQEERIELTESIGTFEEITRAGEFIDHTEQTKAEARKPLHEQGARR</sequence>
<dbReference type="Gene3D" id="3.40.1310.20">
    <property type="match status" value="1"/>
</dbReference>
<keyword evidence="2" id="KW-0548">Nucleotidyltransferase</keyword>
<keyword evidence="1" id="KW-0808">Transferase</keyword>
<keyword evidence="6" id="KW-0547">Nucleotide-binding</keyword>
<keyword evidence="4" id="KW-0540">Nuclease</keyword>
<evidence type="ECO:0000313" key="14">
    <source>
        <dbReference type="Proteomes" id="UP001597181"/>
    </source>
</evidence>
<keyword evidence="8" id="KW-0378">Hydrolase</keyword>
<evidence type="ECO:0000256" key="4">
    <source>
        <dbReference type="ARBA" id="ARBA00022722"/>
    </source>
</evidence>
<evidence type="ECO:0000256" key="3">
    <source>
        <dbReference type="ARBA" id="ARBA00022705"/>
    </source>
</evidence>
<keyword evidence="9" id="KW-0190">Covalent protein-DNA linkage</keyword>
<feature type="domain" description="CRESS-DNA virus Rep endonuclease" evidence="12">
    <location>
        <begin position="14"/>
        <end position="120"/>
    </location>
</feature>
<evidence type="ECO:0000256" key="8">
    <source>
        <dbReference type="ARBA" id="ARBA00022801"/>
    </source>
</evidence>
<evidence type="ECO:0000256" key="6">
    <source>
        <dbReference type="ARBA" id="ARBA00022741"/>
    </source>
</evidence>
<keyword evidence="5" id="KW-0479">Metal-binding</keyword>
<feature type="region of interest" description="Disordered" evidence="11">
    <location>
        <begin position="312"/>
        <end position="332"/>
    </location>
</feature>
<dbReference type="Proteomes" id="UP001597181">
    <property type="component" value="Unassembled WGS sequence"/>
</dbReference>
<dbReference type="PROSITE" id="PS52020">
    <property type="entry name" value="CRESS_DNA_REP"/>
    <property type="match status" value="1"/>
</dbReference>
<evidence type="ECO:0000256" key="7">
    <source>
        <dbReference type="ARBA" id="ARBA00022759"/>
    </source>
</evidence>
<proteinExistence type="predicted"/>
<evidence type="ECO:0000256" key="2">
    <source>
        <dbReference type="ARBA" id="ARBA00022695"/>
    </source>
</evidence>
<dbReference type="InterPro" id="IPR049912">
    <property type="entry name" value="CRESS_DNA_REP"/>
</dbReference>
<evidence type="ECO:0000259" key="12">
    <source>
        <dbReference type="PROSITE" id="PS52020"/>
    </source>
</evidence>
<dbReference type="EMBL" id="JBHTLY010000002">
    <property type="protein sequence ID" value="MFD1201577.1"/>
    <property type="molecule type" value="Genomic_DNA"/>
</dbReference>
<reference evidence="14" key="1">
    <citation type="journal article" date="2019" name="Int. J. Syst. Evol. Microbiol.">
        <title>The Global Catalogue of Microorganisms (GCM) 10K type strain sequencing project: providing services to taxonomists for standard genome sequencing and annotation.</title>
        <authorList>
            <consortium name="The Broad Institute Genomics Platform"/>
            <consortium name="The Broad Institute Genome Sequencing Center for Infectious Disease"/>
            <person name="Wu L."/>
            <person name="Ma J."/>
        </authorList>
    </citation>
    <scope>NUCLEOTIDE SEQUENCE [LARGE SCALE GENOMIC DNA]</scope>
    <source>
        <strain evidence="14">CCUG 50213</strain>
    </source>
</reference>
<dbReference type="RefSeq" id="WP_343957962.1">
    <property type="nucleotide sequence ID" value="NZ_BAAAKZ010000002.1"/>
</dbReference>
<keyword evidence="14" id="KW-1185">Reference proteome</keyword>
<accession>A0ABW3TM56</accession>
<evidence type="ECO:0000313" key="13">
    <source>
        <dbReference type="EMBL" id="MFD1201577.1"/>
    </source>
</evidence>
<organism evidence="13 14">
    <name type="scientific">Leucobacter albus</name>
    <dbReference type="NCBI Taxonomy" id="272210"/>
    <lineage>
        <taxon>Bacteria</taxon>
        <taxon>Bacillati</taxon>
        <taxon>Actinomycetota</taxon>
        <taxon>Actinomycetes</taxon>
        <taxon>Micrococcales</taxon>
        <taxon>Microbacteriaceae</taxon>
        <taxon>Leucobacter</taxon>
    </lineage>
</organism>
<keyword evidence="3" id="KW-0235">DNA replication</keyword>